<dbReference type="PANTHER" id="PTHR13696:SF96">
    <property type="entry name" value="COBQ_COBB_MIND_PARA NUCLEOTIDE BINDING DOMAIN-CONTAINING PROTEIN"/>
    <property type="match status" value="1"/>
</dbReference>
<dbReference type="GeneID" id="53317084"/>
<proteinExistence type="predicted"/>
<name>A0A143DEF9_9PROT</name>
<dbReference type="CDD" id="cd02042">
    <property type="entry name" value="ParAB_family"/>
    <property type="match status" value="1"/>
</dbReference>
<evidence type="ECO:0000313" key="3">
    <source>
        <dbReference type="Proteomes" id="UP000076066"/>
    </source>
</evidence>
<sequence length="216" mass="23258">MTGKIITVAQQKGGSGKTTLTAQLAVAWRQKGRKVALVDIDPQGSLSAWHSAREASNAAGDFTLLAVPGWRLGSELEVLCQTHDIVLIDSPPHAESEVRIVIRNASLVILPVQPSPMDLWAIEPTIDIAAREKTPVLLVLNRVPPKGQLSDKIADILNRLPVVVSKNRLGNRVAFASSMMEGKGVMETARRSLAAREISALAREILSHLSASTKKV</sequence>
<dbReference type="KEGG" id="hjo:AY555_07930"/>
<keyword evidence="3" id="KW-1185">Reference proteome</keyword>
<dbReference type="InterPro" id="IPR050678">
    <property type="entry name" value="DNA_Partitioning_ATPase"/>
</dbReference>
<protein>
    <submittedName>
        <fullName evidence="2">Cobyrinic acid a,c-diamide synthase</fullName>
    </submittedName>
</protein>
<gene>
    <name evidence="2" type="ORF">AY555_07930</name>
</gene>
<dbReference type="SUPFAM" id="SSF52540">
    <property type="entry name" value="P-loop containing nucleoside triphosphate hydrolases"/>
    <property type="match status" value="1"/>
</dbReference>
<evidence type="ECO:0000313" key="2">
    <source>
        <dbReference type="EMBL" id="AMW35114.1"/>
    </source>
</evidence>
<dbReference type="InterPro" id="IPR027417">
    <property type="entry name" value="P-loop_NTPase"/>
</dbReference>
<dbReference type="AlphaFoldDB" id="A0A143DEF9"/>
<dbReference type="PIRSF" id="PIRSF009320">
    <property type="entry name" value="Nuc_binding_HP_1000"/>
    <property type="match status" value="1"/>
</dbReference>
<dbReference type="OrthoDB" id="9804460at2"/>
<accession>A0A143DEF9</accession>
<dbReference type="InterPro" id="IPR048089">
    <property type="entry name" value="McdA"/>
</dbReference>
<evidence type="ECO:0000259" key="1">
    <source>
        <dbReference type="Pfam" id="PF01656"/>
    </source>
</evidence>
<dbReference type="Gene3D" id="3.40.50.300">
    <property type="entry name" value="P-loop containing nucleotide triphosphate hydrolases"/>
    <property type="match status" value="1"/>
</dbReference>
<dbReference type="RefSeq" id="WP_066135405.1">
    <property type="nucleotide sequence ID" value="NZ_CP014525.1"/>
</dbReference>
<dbReference type="NCBIfam" id="NF041546">
    <property type="entry name" value="ParA_partition"/>
    <property type="match status" value="1"/>
</dbReference>
<dbReference type="PANTHER" id="PTHR13696">
    <property type="entry name" value="P-LOOP CONTAINING NUCLEOSIDE TRIPHOSPHATE HYDROLASE"/>
    <property type="match status" value="1"/>
</dbReference>
<reference evidence="2 3" key="1">
    <citation type="submission" date="2016-02" db="EMBL/GenBank/DDBJ databases">
        <title>Complete Genome of H5569, the type strain of the newly described species Haematospirillium jordaniae.</title>
        <authorList>
            <person name="Nicholson A.C."/>
            <person name="Humrighouse B.W."/>
            <person name="Loparov V."/>
            <person name="McQuiston J.R."/>
        </authorList>
    </citation>
    <scope>NUCLEOTIDE SEQUENCE [LARGE SCALE GENOMIC DNA]</scope>
    <source>
        <strain evidence="2 3">H5569</strain>
    </source>
</reference>
<dbReference type="Pfam" id="PF01656">
    <property type="entry name" value="CbiA"/>
    <property type="match status" value="1"/>
</dbReference>
<feature type="domain" description="CobQ/CobB/MinD/ParA nucleotide binding" evidence="1">
    <location>
        <begin position="6"/>
        <end position="182"/>
    </location>
</feature>
<dbReference type="InterPro" id="IPR002586">
    <property type="entry name" value="CobQ/CobB/MinD/ParA_Nub-bd_dom"/>
</dbReference>
<organism evidence="2 3">
    <name type="scientific">Haematospirillum jordaniae</name>
    <dbReference type="NCBI Taxonomy" id="1549855"/>
    <lineage>
        <taxon>Bacteria</taxon>
        <taxon>Pseudomonadati</taxon>
        <taxon>Pseudomonadota</taxon>
        <taxon>Alphaproteobacteria</taxon>
        <taxon>Rhodospirillales</taxon>
        <taxon>Novispirillaceae</taxon>
        <taxon>Haematospirillum</taxon>
    </lineage>
</organism>
<dbReference type="EMBL" id="CP014525">
    <property type="protein sequence ID" value="AMW35114.1"/>
    <property type="molecule type" value="Genomic_DNA"/>
</dbReference>
<dbReference type="STRING" id="1549855.AY555_07930"/>
<dbReference type="Proteomes" id="UP000076066">
    <property type="component" value="Chromosome"/>
</dbReference>